<proteinExistence type="predicted"/>
<accession>A0AAE0T716</accession>
<reference evidence="1" key="2">
    <citation type="journal article" date="2021" name="Genome Biol. Evol.">
        <title>Developing a high-quality reference genome for a parasitic bivalve with doubly uniparental inheritance (Bivalvia: Unionida).</title>
        <authorList>
            <person name="Smith C.H."/>
        </authorList>
    </citation>
    <scope>NUCLEOTIDE SEQUENCE</scope>
    <source>
        <strain evidence="1">CHS0354</strain>
        <tissue evidence="1">Mantle</tissue>
    </source>
</reference>
<reference evidence="1" key="1">
    <citation type="journal article" date="2021" name="Genome Biol. Evol.">
        <title>A High-Quality Reference Genome for a Parasitic Bivalve with Doubly Uniparental Inheritance (Bivalvia: Unionida).</title>
        <authorList>
            <person name="Smith C.H."/>
        </authorList>
    </citation>
    <scope>NUCLEOTIDE SEQUENCE</scope>
    <source>
        <strain evidence="1">CHS0354</strain>
    </source>
</reference>
<dbReference type="EMBL" id="JAEAOA010000847">
    <property type="protein sequence ID" value="KAK3604435.1"/>
    <property type="molecule type" value="Genomic_DNA"/>
</dbReference>
<evidence type="ECO:0000313" key="2">
    <source>
        <dbReference type="Proteomes" id="UP001195483"/>
    </source>
</evidence>
<gene>
    <name evidence="1" type="ORF">CHS0354_013835</name>
</gene>
<reference evidence="1" key="3">
    <citation type="submission" date="2023-05" db="EMBL/GenBank/DDBJ databases">
        <authorList>
            <person name="Smith C.H."/>
        </authorList>
    </citation>
    <scope>NUCLEOTIDE SEQUENCE</scope>
    <source>
        <strain evidence="1">CHS0354</strain>
        <tissue evidence="1">Mantle</tissue>
    </source>
</reference>
<evidence type="ECO:0000313" key="1">
    <source>
        <dbReference type="EMBL" id="KAK3604435.1"/>
    </source>
</evidence>
<name>A0AAE0T716_9BIVA</name>
<protein>
    <submittedName>
        <fullName evidence="1">Uncharacterized protein</fullName>
    </submittedName>
</protein>
<dbReference type="Proteomes" id="UP001195483">
    <property type="component" value="Unassembled WGS sequence"/>
</dbReference>
<keyword evidence="2" id="KW-1185">Reference proteome</keyword>
<dbReference type="AlphaFoldDB" id="A0AAE0T716"/>
<organism evidence="1 2">
    <name type="scientific">Potamilus streckersoni</name>
    <dbReference type="NCBI Taxonomy" id="2493646"/>
    <lineage>
        <taxon>Eukaryota</taxon>
        <taxon>Metazoa</taxon>
        <taxon>Spiralia</taxon>
        <taxon>Lophotrochozoa</taxon>
        <taxon>Mollusca</taxon>
        <taxon>Bivalvia</taxon>
        <taxon>Autobranchia</taxon>
        <taxon>Heteroconchia</taxon>
        <taxon>Palaeoheterodonta</taxon>
        <taxon>Unionida</taxon>
        <taxon>Unionoidea</taxon>
        <taxon>Unionidae</taxon>
        <taxon>Ambleminae</taxon>
        <taxon>Lampsilini</taxon>
        <taxon>Potamilus</taxon>
    </lineage>
</organism>
<sequence>MRAHMLSRGYGQRRRGHRIKRGGERGFIHLSEKWMMWNNGINKQGSRLTDCNQMNPFGRAWIKCLLALNNNNINGQGQANEFNIGLTVSSSRLTDCNQMNPFCRAWIKGLLALNNNNINVQGQAKEFNIGLTVSSSRLTDCNQMNPFCRAWIKAYLP</sequence>
<comment type="caution">
    <text evidence="1">The sequence shown here is derived from an EMBL/GenBank/DDBJ whole genome shotgun (WGS) entry which is preliminary data.</text>
</comment>